<proteinExistence type="predicted"/>
<name>R0LLE1_ANAPL</name>
<organism evidence="2 3">
    <name type="scientific">Anas platyrhynchos</name>
    <name type="common">Mallard</name>
    <name type="synonym">Anas boschas</name>
    <dbReference type="NCBI Taxonomy" id="8839"/>
    <lineage>
        <taxon>Eukaryota</taxon>
        <taxon>Metazoa</taxon>
        <taxon>Chordata</taxon>
        <taxon>Craniata</taxon>
        <taxon>Vertebrata</taxon>
        <taxon>Euteleostomi</taxon>
        <taxon>Archelosauria</taxon>
        <taxon>Archosauria</taxon>
        <taxon>Dinosauria</taxon>
        <taxon>Saurischia</taxon>
        <taxon>Theropoda</taxon>
        <taxon>Coelurosauria</taxon>
        <taxon>Aves</taxon>
        <taxon>Neognathae</taxon>
        <taxon>Galloanserae</taxon>
        <taxon>Anseriformes</taxon>
        <taxon>Anatidae</taxon>
        <taxon>Anatinae</taxon>
        <taxon>Anas</taxon>
    </lineage>
</organism>
<sequence>MGGLQSENQKHRRSPGNPSISWGKEFGRICLRSSSTQLCKVQLSARLYLLQIPASPSAGSTRAARYGSKSPEIWKQEGVTTCFKVQIQHYHEEDGLLFPGISQDRAIGTTASEKLHTK</sequence>
<evidence type="ECO:0000313" key="2">
    <source>
        <dbReference type="EMBL" id="EOB06509.1"/>
    </source>
</evidence>
<evidence type="ECO:0000256" key="1">
    <source>
        <dbReference type="SAM" id="MobiDB-lite"/>
    </source>
</evidence>
<dbReference type="Proteomes" id="UP000296049">
    <property type="component" value="Unassembled WGS sequence"/>
</dbReference>
<feature type="region of interest" description="Disordered" evidence="1">
    <location>
        <begin position="1"/>
        <end position="23"/>
    </location>
</feature>
<evidence type="ECO:0000313" key="3">
    <source>
        <dbReference type="Proteomes" id="UP000296049"/>
    </source>
</evidence>
<reference evidence="3" key="1">
    <citation type="journal article" date="2013" name="Nat. Genet.">
        <title>The duck genome and transcriptome provide insight into an avian influenza virus reservoir species.</title>
        <authorList>
            <person name="Huang Y."/>
            <person name="Li Y."/>
            <person name="Burt D.W."/>
            <person name="Chen H."/>
            <person name="Zhang Y."/>
            <person name="Qian W."/>
            <person name="Kim H."/>
            <person name="Gan S."/>
            <person name="Zhao Y."/>
            <person name="Li J."/>
            <person name="Yi K."/>
            <person name="Feng H."/>
            <person name="Zhu P."/>
            <person name="Li B."/>
            <person name="Liu Q."/>
            <person name="Fairley S."/>
            <person name="Magor K.E."/>
            <person name="Du Z."/>
            <person name="Hu X."/>
            <person name="Goodman L."/>
            <person name="Tafer H."/>
            <person name="Vignal A."/>
            <person name="Lee T."/>
            <person name="Kim K.W."/>
            <person name="Sheng Z."/>
            <person name="An Y."/>
            <person name="Searle S."/>
            <person name="Herrero J."/>
            <person name="Groenen M.A."/>
            <person name="Crooijmans R.P."/>
            <person name="Faraut T."/>
            <person name="Cai Q."/>
            <person name="Webster R.G."/>
            <person name="Aldridge J.R."/>
            <person name="Warren W.C."/>
            <person name="Bartschat S."/>
            <person name="Kehr S."/>
            <person name="Marz M."/>
            <person name="Stadler P.F."/>
            <person name="Smith J."/>
            <person name="Kraus R.H."/>
            <person name="Zhao Y."/>
            <person name="Ren L."/>
            <person name="Fei J."/>
            <person name="Morisson M."/>
            <person name="Kaiser P."/>
            <person name="Griffin D.K."/>
            <person name="Rao M."/>
            <person name="Pitel F."/>
            <person name="Wang J."/>
            <person name="Li N."/>
        </authorList>
    </citation>
    <scope>NUCLEOTIDE SEQUENCE [LARGE SCALE GENOMIC DNA]</scope>
</reference>
<protein>
    <submittedName>
        <fullName evidence="2">Uncharacterized protein</fullName>
    </submittedName>
</protein>
<gene>
    <name evidence="2" type="ORF">Anapl_03664</name>
</gene>
<dbReference type="EMBL" id="KB742605">
    <property type="protein sequence ID" value="EOB06509.1"/>
    <property type="molecule type" value="Genomic_DNA"/>
</dbReference>
<keyword evidence="3" id="KW-1185">Reference proteome</keyword>
<accession>R0LLE1</accession>
<dbReference type="AlphaFoldDB" id="R0LLE1"/>